<dbReference type="Proteomes" id="UP001317705">
    <property type="component" value="Chromosome"/>
</dbReference>
<dbReference type="SUPFAM" id="SSF102198">
    <property type="entry name" value="Putative cyclase"/>
    <property type="match status" value="1"/>
</dbReference>
<dbReference type="RefSeq" id="WP_282000903.1">
    <property type="nucleotide sequence ID" value="NZ_AP027151.1"/>
</dbReference>
<evidence type="ECO:0000313" key="1">
    <source>
        <dbReference type="EMBL" id="BDV44814.1"/>
    </source>
</evidence>
<proteinExistence type="predicted"/>
<protein>
    <submittedName>
        <fullName evidence="1">Cyclase</fullName>
    </submittedName>
</protein>
<reference evidence="1 2" key="1">
    <citation type="submission" date="2022-12" db="EMBL/GenBank/DDBJ databases">
        <title>Polyphasic characterization of Geotalea uranireducens NIT-SL11 newly isolated from a complex of sewage sludge and microbially reduced graphene oxide.</title>
        <authorList>
            <person name="Xie L."/>
            <person name="Yoshida N."/>
            <person name="Meng L."/>
        </authorList>
    </citation>
    <scope>NUCLEOTIDE SEQUENCE [LARGE SCALE GENOMIC DNA]</scope>
    <source>
        <strain evidence="1 2">NIT-SL11</strain>
    </source>
</reference>
<name>A0ABN6VWN1_9BACT</name>
<dbReference type="InterPro" id="IPR007325">
    <property type="entry name" value="KFase/CYL"/>
</dbReference>
<sequence length="227" mass="25068">MKLYDITVPLSADLPTYPGDPPVTIEPVTRIARGDTANVSRLTLTTHSGTHLDVPLHFRDDGSSVDLLPLSLLVGKTRVIDLRGVRAIDRKELARLPVRGEERLLLRTDNSLLWERSGFCTEYACLTPDGADYLLETGAKLIGIDYLSIERFDSDGAIHRQLLDAGIVILEGLNLDGVEAGEYELLCLPLNVRGGDGAPVRALLRSHERPETVERPFDPHTSRWPLS</sequence>
<dbReference type="PANTHER" id="PTHR31118:SF32">
    <property type="entry name" value="KYNURENINE FORMAMIDASE"/>
    <property type="match status" value="1"/>
</dbReference>
<organism evidence="1 2">
    <name type="scientific">Geotalea uraniireducens</name>
    <dbReference type="NCBI Taxonomy" id="351604"/>
    <lineage>
        <taxon>Bacteria</taxon>
        <taxon>Pseudomonadati</taxon>
        <taxon>Thermodesulfobacteriota</taxon>
        <taxon>Desulfuromonadia</taxon>
        <taxon>Geobacterales</taxon>
        <taxon>Geobacteraceae</taxon>
        <taxon>Geotalea</taxon>
    </lineage>
</organism>
<gene>
    <name evidence="1" type="ORF">GURASL_37370</name>
</gene>
<evidence type="ECO:0000313" key="2">
    <source>
        <dbReference type="Proteomes" id="UP001317705"/>
    </source>
</evidence>
<dbReference type="Pfam" id="PF04199">
    <property type="entry name" value="Cyclase"/>
    <property type="match status" value="1"/>
</dbReference>
<dbReference type="EMBL" id="AP027151">
    <property type="protein sequence ID" value="BDV44814.1"/>
    <property type="molecule type" value="Genomic_DNA"/>
</dbReference>
<accession>A0ABN6VWN1</accession>
<dbReference type="Gene3D" id="3.50.30.50">
    <property type="entry name" value="Putative cyclase"/>
    <property type="match status" value="1"/>
</dbReference>
<dbReference type="PANTHER" id="PTHR31118">
    <property type="entry name" value="CYCLASE-LIKE PROTEIN 2"/>
    <property type="match status" value="1"/>
</dbReference>
<keyword evidence="2" id="KW-1185">Reference proteome</keyword>
<dbReference type="InterPro" id="IPR037175">
    <property type="entry name" value="KFase_sf"/>
</dbReference>